<keyword evidence="6" id="KW-1185">Reference proteome</keyword>
<keyword evidence="2" id="KW-0328">Glycosyltransferase</keyword>
<dbReference type="InterPro" id="IPR028098">
    <property type="entry name" value="Glyco_trans_4-like_N"/>
</dbReference>
<evidence type="ECO:0000256" key="3">
    <source>
        <dbReference type="ARBA" id="ARBA00022679"/>
    </source>
</evidence>
<evidence type="ECO:0000313" key="5">
    <source>
        <dbReference type="EMBL" id="RAG81423.1"/>
    </source>
</evidence>
<dbReference type="SUPFAM" id="SSF53756">
    <property type="entry name" value="UDP-Glycosyltransferase/glycogen phosphorylase"/>
    <property type="match status" value="2"/>
</dbReference>
<gene>
    <name evidence="5" type="ORF">DN069_32915</name>
</gene>
<dbReference type="Proteomes" id="UP000248889">
    <property type="component" value="Unassembled WGS sequence"/>
</dbReference>
<evidence type="ECO:0000256" key="1">
    <source>
        <dbReference type="ARBA" id="ARBA00021292"/>
    </source>
</evidence>
<protein>
    <recommendedName>
        <fullName evidence="1">D-inositol 3-phosphate glycosyltransferase</fullName>
    </recommendedName>
</protein>
<comment type="caution">
    <text evidence="5">The sequence shown here is derived from an EMBL/GenBank/DDBJ whole genome shotgun (WGS) entry which is preliminary data.</text>
</comment>
<dbReference type="GO" id="GO:0016757">
    <property type="term" value="F:glycosyltransferase activity"/>
    <property type="evidence" value="ECO:0007669"/>
    <property type="project" value="UniProtKB-KW"/>
</dbReference>
<evidence type="ECO:0000313" key="6">
    <source>
        <dbReference type="Proteomes" id="UP000248889"/>
    </source>
</evidence>
<dbReference type="Pfam" id="PF13579">
    <property type="entry name" value="Glyco_trans_4_4"/>
    <property type="match status" value="1"/>
</dbReference>
<dbReference type="AlphaFoldDB" id="A0A2X0ICT7"/>
<reference evidence="5 6" key="1">
    <citation type="submission" date="2018-06" db="EMBL/GenBank/DDBJ databases">
        <title>Streptacidiphilus pinicola sp. nov., isolated from pine grove soil.</title>
        <authorList>
            <person name="Roh S.G."/>
            <person name="Park S."/>
            <person name="Kim M.-K."/>
            <person name="Yun B.-R."/>
            <person name="Park J."/>
            <person name="Kim M.J."/>
            <person name="Kim Y.S."/>
            <person name="Kim S.B."/>
        </authorList>
    </citation>
    <scope>NUCLEOTIDE SEQUENCE [LARGE SCALE GENOMIC DNA]</scope>
    <source>
        <strain evidence="5 6">MMS16-CNU450</strain>
    </source>
</reference>
<feature type="domain" description="Glycosyltransferase subfamily 4-like N-terminal" evidence="4">
    <location>
        <begin position="127"/>
        <end position="265"/>
    </location>
</feature>
<proteinExistence type="predicted"/>
<evidence type="ECO:0000256" key="2">
    <source>
        <dbReference type="ARBA" id="ARBA00022676"/>
    </source>
</evidence>
<dbReference type="Gene3D" id="3.40.50.2000">
    <property type="entry name" value="Glycogen Phosphorylase B"/>
    <property type="match status" value="3"/>
</dbReference>
<evidence type="ECO:0000259" key="4">
    <source>
        <dbReference type="Pfam" id="PF13579"/>
    </source>
</evidence>
<dbReference type="PANTHER" id="PTHR12526">
    <property type="entry name" value="GLYCOSYLTRANSFERASE"/>
    <property type="match status" value="1"/>
</dbReference>
<keyword evidence="3 5" id="KW-0808">Transferase</keyword>
<dbReference type="OrthoDB" id="3318784at2"/>
<accession>A0A2X0ICT7</accession>
<dbReference type="EMBL" id="QKYN01000161">
    <property type="protein sequence ID" value="RAG81423.1"/>
    <property type="molecule type" value="Genomic_DNA"/>
</dbReference>
<sequence length="855" mass="93224">MVGNGITGDSRVQKTAIAAARDGWRVLLLGRSRSGRVERSWMGPIEVVRVPVWHNVRRQVAHDRARGPRSLVTRFRLDDVDALKRYQAAHRTWDRALSAEVGTLEREGRASVRRNTLKAALRARRTVYRARNWAFRWEGRQQPDPTVPVGEWRLDWPELLDLDLAFGPAIEEFRPHVIHANDVTMLVPAAHSAARLWAAGHRCSWLYDSHEYVAGVEWGNPLRQAAYPALETEFIGRADAVVTVSPEIAGLLREAHGLRETPLVVANTPVREAVGVDAPGTGVRALCGLDESVPLLVYAGWVDRQRGLETVVAGLGALPEVHLALVTNRQNPFVQVLLDQAAEVGAADRVHVLPYVPQHAVADYIASADLGLIPFRRTPNCELSLPTKMAEYLHAGLPVLASDVKTVRAFTEEHGIGEVFTAGDAVSFAEAAAKAVAARDALAERITEPLLAELSWEAQTGTLLDLYRRLAGTGPEAPRPDVPWTVTEQVQRPAQSEDGASAVNRWRSLDASGDVRLGLGIANYAGQLAAFASAVSREREDVSCEVVMASSATGFGYPADAYLDNSRLGSVDVQVEQVRRILSGRYTHLLTDAFRPVLGFLNGDHIGADLPALRSAGLKVALLAHGSEIRHPGRHLERHAESLFLDAPAEQVAAMTAIAERNRRTAADSGLPVYVTTPDLLIDLPWATWAPLVVDVDAWSSDAPVLERKRPVVVHAPSKRWTKGSGRILPVLESLHDQGAIDFQLLEGVPWEEVRRRIRSADIVVDQFAIGAYGTFSCEAMAAGRPVLCYISDEVEAVTGPLPIVNATSATLREAVESLLDDREAGARIGAESLAFVREHHDGRRTAAALSSFLQ</sequence>
<name>A0A2X0ICT7_9ACTN</name>
<dbReference type="Pfam" id="PF13692">
    <property type="entry name" value="Glyco_trans_1_4"/>
    <property type="match status" value="1"/>
</dbReference>
<organism evidence="5 6">
    <name type="scientific">Streptacidiphilus pinicola</name>
    <dbReference type="NCBI Taxonomy" id="2219663"/>
    <lineage>
        <taxon>Bacteria</taxon>
        <taxon>Bacillati</taxon>
        <taxon>Actinomycetota</taxon>
        <taxon>Actinomycetes</taxon>
        <taxon>Kitasatosporales</taxon>
        <taxon>Streptomycetaceae</taxon>
        <taxon>Streptacidiphilus</taxon>
    </lineage>
</organism>